<accession>A0A5N7D845</accession>
<keyword evidence="3" id="KW-1185">Reference proteome</keyword>
<dbReference type="RefSeq" id="XP_031939247.1">
    <property type="nucleotide sequence ID" value="XM_032079291.1"/>
</dbReference>
<sequence length="149" mass="17028">MSGERPEKPQASSSNPRLPAIGELSATRPLLAGKSWHGFHSPVYGVLFLLRPASPLQKQDNQETVPTLWRPIHDEDRPSWMIFMRYRHCIESTKEQPHPLTIVSFRWASSIDVFGSPCRAKPLEFLWIRRLNCRNRFGPNVDGRPAASI</sequence>
<evidence type="ECO:0000313" key="2">
    <source>
        <dbReference type="EMBL" id="KAE8401928.1"/>
    </source>
</evidence>
<evidence type="ECO:0000313" key="3">
    <source>
        <dbReference type="Proteomes" id="UP000325579"/>
    </source>
</evidence>
<dbReference type="EMBL" id="ML736794">
    <property type="protein sequence ID" value="KAE8401928.1"/>
    <property type="molecule type" value="Genomic_DNA"/>
</dbReference>
<dbReference type="GeneID" id="43663982"/>
<protein>
    <submittedName>
        <fullName evidence="2">Uncharacterized protein</fullName>
    </submittedName>
</protein>
<dbReference type="AlphaFoldDB" id="A0A5N7D845"/>
<dbReference type="Proteomes" id="UP000325579">
    <property type="component" value="Unassembled WGS sequence"/>
</dbReference>
<organism evidence="2 3">
    <name type="scientific">Aspergillus pseudonomiae</name>
    <dbReference type="NCBI Taxonomy" id="1506151"/>
    <lineage>
        <taxon>Eukaryota</taxon>
        <taxon>Fungi</taxon>
        <taxon>Dikarya</taxon>
        <taxon>Ascomycota</taxon>
        <taxon>Pezizomycotina</taxon>
        <taxon>Eurotiomycetes</taxon>
        <taxon>Eurotiomycetidae</taxon>
        <taxon>Eurotiales</taxon>
        <taxon>Aspergillaceae</taxon>
        <taxon>Aspergillus</taxon>
        <taxon>Aspergillus subgen. Circumdati</taxon>
    </lineage>
</organism>
<gene>
    <name evidence="2" type="ORF">BDV37DRAFT_167852</name>
</gene>
<evidence type="ECO:0000256" key="1">
    <source>
        <dbReference type="SAM" id="MobiDB-lite"/>
    </source>
</evidence>
<name>A0A5N7D845_9EURO</name>
<reference evidence="2 3" key="1">
    <citation type="submission" date="2019-04" db="EMBL/GenBank/DDBJ databases">
        <authorList>
            <consortium name="DOE Joint Genome Institute"/>
            <person name="Mondo S."/>
            <person name="Kjaerbolling I."/>
            <person name="Vesth T."/>
            <person name="Frisvad J.C."/>
            <person name="Nybo J.L."/>
            <person name="Theobald S."/>
            <person name="Kildgaard S."/>
            <person name="Isbrandt T."/>
            <person name="Kuo A."/>
            <person name="Sato A."/>
            <person name="Lyhne E.K."/>
            <person name="Kogle M.E."/>
            <person name="Wiebenga A."/>
            <person name="Kun R.S."/>
            <person name="Lubbers R.J."/>
            <person name="Makela M.R."/>
            <person name="Barry K."/>
            <person name="Chovatia M."/>
            <person name="Clum A."/>
            <person name="Daum C."/>
            <person name="Haridas S."/>
            <person name="He G."/>
            <person name="LaButti K."/>
            <person name="Lipzen A."/>
            <person name="Riley R."/>
            <person name="Salamov A."/>
            <person name="Simmons B.A."/>
            <person name="Magnuson J.K."/>
            <person name="Henrissat B."/>
            <person name="Mortensen U.H."/>
            <person name="Larsen T.O."/>
            <person name="Devries R.P."/>
            <person name="Grigoriev I.V."/>
            <person name="Machida M."/>
            <person name="Baker S.E."/>
            <person name="Andersen M.R."/>
            <person name="Cantor M.N."/>
            <person name="Hua S.X."/>
        </authorList>
    </citation>
    <scope>NUCLEOTIDE SEQUENCE [LARGE SCALE GENOMIC DNA]</scope>
    <source>
        <strain evidence="2 3">CBS 119388</strain>
    </source>
</reference>
<feature type="region of interest" description="Disordered" evidence="1">
    <location>
        <begin position="1"/>
        <end position="20"/>
    </location>
</feature>
<proteinExistence type="predicted"/>